<feature type="modified residue" description="4-aspartylphosphate" evidence="6">
    <location>
        <position position="51"/>
    </location>
</feature>
<gene>
    <name evidence="10" type="ORF">DI598_04855</name>
</gene>
<dbReference type="GO" id="GO:0005829">
    <property type="term" value="C:cytosol"/>
    <property type="evidence" value="ECO:0007669"/>
    <property type="project" value="TreeGrafter"/>
</dbReference>
<evidence type="ECO:0000256" key="6">
    <source>
        <dbReference type="PROSITE-ProRule" id="PRU00169"/>
    </source>
</evidence>
<organism evidence="10 11">
    <name type="scientific">Pseudopedobacter saltans</name>
    <dbReference type="NCBI Taxonomy" id="151895"/>
    <lineage>
        <taxon>Bacteria</taxon>
        <taxon>Pseudomonadati</taxon>
        <taxon>Bacteroidota</taxon>
        <taxon>Sphingobacteriia</taxon>
        <taxon>Sphingobacteriales</taxon>
        <taxon>Sphingobacteriaceae</taxon>
        <taxon>Pseudopedobacter</taxon>
    </lineage>
</organism>
<dbReference type="InterPro" id="IPR036388">
    <property type="entry name" value="WH-like_DNA-bd_sf"/>
</dbReference>
<evidence type="ECO:0000259" key="9">
    <source>
        <dbReference type="PROSITE" id="PS51755"/>
    </source>
</evidence>
<dbReference type="Gene3D" id="3.40.50.2300">
    <property type="match status" value="1"/>
</dbReference>
<evidence type="ECO:0000313" key="11">
    <source>
        <dbReference type="Proteomes" id="UP000249645"/>
    </source>
</evidence>
<dbReference type="PROSITE" id="PS50110">
    <property type="entry name" value="RESPONSE_REGULATORY"/>
    <property type="match status" value="1"/>
</dbReference>
<keyword evidence="4 7" id="KW-0238">DNA-binding</keyword>
<accession>A0A2W5HAK4</accession>
<dbReference type="GO" id="GO:0032993">
    <property type="term" value="C:protein-DNA complex"/>
    <property type="evidence" value="ECO:0007669"/>
    <property type="project" value="TreeGrafter"/>
</dbReference>
<reference evidence="10 11" key="1">
    <citation type="submission" date="2017-11" db="EMBL/GenBank/DDBJ databases">
        <title>Infants hospitalized years apart are colonized by the same room-sourced microbial strains.</title>
        <authorList>
            <person name="Brooks B."/>
            <person name="Olm M.R."/>
            <person name="Firek B.A."/>
            <person name="Baker R."/>
            <person name="Thomas B.C."/>
            <person name="Morowitz M.J."/>
            <person name="Banfield J.F."/>
        </authorList>
    </citation>
    <scope>NUCLEOTIDE SEQUENCE [LARGE SCALE GENOMIC DNA]</scope>
    <source>
        <strain evidence="10">S2_009_000_R2_76</strain>
    </source>
</reference>
<feature type="domain" description="OmpR/PhoB-type" evidence="9">
    <location>
        <begin position="124"/>
        <end position="224"/>
    </location>
</feature>
<keyword evidence="5" id="KW-0804">Transcription</keyword>
<sequence length="224" mass="25368">MKILIVEDEKSLSNSIAGYLSDSQYTCEVAYDYNKALEKALDYDYDCILLDISLPGGNGLNLLKILKDSEKMDGVIIVSAKNSIEDKIKGLEIGADDYITKPFHLAELKARVDAIVRRKFFDGKNTLQFEEIVLDLPSRTAKVGDKLLDLTPKEYELLIYFISNKNKVISKSGLVDHLWGDEMDMTDNYDFLYTHIKNLRKKMTAAGASDYIKSIYGMGYKFSL</sequence>
<feature type="DNA-binding region" description="OmpR/PhoB-type" evidence="7">
    <location>
        <begin position="124"/>
        <end position="224"/>
    </location>
</feature>
<dbReference type="Proteomes" id="UP000249645">
    <property type="component" value="Unassembled WGS sequence"/>
</dbReference>
<evidence type="ECO:0000256" key="3">
    <source>
        <dbReference type="ARBA" id="ARBA00023015"/>
    </source>
</evidence>
<dbReference type="EMBL" id="QFOI01000054">
    <property type="protein sequence ID" value="PZP50769.1"/>
    <property type="molecule type" value="Genomic_DNA"/>
</dbReference>
<evidence type="ECO:0000256" key="5">
    <source>
        <dbReference type="ARBA" id="ARBA00023163"/>
    </source>
</evidence>
<dbReference type="GO" id="GO:0000156">
    <property type="term" value="F:phosphorelay response regulator activity"/>
    <property type="evidence" value="ECO:0007669"/>
    <property type="project" value="TreeGrafter"/>
</dbReference>
<dbReference type="SMART" id="SM00862">
    <property type="entry name" value="Trans_reg_C"/>
    <property type="match status" value="1"/>
</dbReference>
<evidence type="ECO:0000256" key="7">
    <source>
        <dbReference type="PROSITE-ProRule" id="PRU01091"/>
    </source>
</evidence>
<dbReference type="SMART" id="SM00448">
    <property type="entry name" value="REC"/>
    <property type="match status" value="1"/>
</dbReference>
<dbReference type="Pfam" id="PF00072">
    <property type="entry name" value="Response_reg"/>
    <property type="match status" value="1"/>
</dbReference>
<name>A0A2W5HAK4_9SPHI</name>
<protein>
    <submittedName>
        <fullName evidence="10">DNA-binding response regulator</fullName>
    </submittedName>
</protein>
<keyword evidence="1 6" id="KW-0597">Phosphoprotein</keyword>
<feature type="domain" description="Response regulatory" evidence="8">
    <location>
        <begin position="2"/>
        <end position="116"/>
    </location>
</feature>
<evidence type="ECO:0000256" key="4">
    <source>
        <dbReference type="ARBA" id="ARBA00023125"/>
    </source>
</evidence>
<evidence type="ECO:0000256" key="1">
    <source>
        <dbReference type="ARBA" id="ARBA00022553"/>
    </source>
</evidence>
<evidence type="ECO:0000313" key="10">
    <source>
        <dbReference type="EMBL" id="PZP50769.1"/>
    </source>
</evidence>
<evidence type="ECO:0000259" key="8">
    <source>
        <dbReference type="PROSITE" id="PS50110"/>
    </source>
</evidence>
<dbReference type="CDD" id="cd00383">
    <property type="entry name" value="trans_reg_C"/>
    <property type="match status" value="1"/>
</dbReference>
<dbReference type="InterPro" id="IPR039420">
    <property type="entry name" value="WalR-like"/>
</dbReference>
<dbReference type="GO" id="GO:0000976">
    <property type="term" value="F:transcription cis-regulatory region binding"/>
    <property type="evidence" value="ECO:0007669"/>
    <property type="project" value="TreeGrafter"/>
</dbReference>
<dbReference type="PANTHER" id="PTHR48111:SF22">
    <property type="entry name" value="REGULATOR OF RPOS"/>
    <property type="match status" value="1"/>
</dbReference>
<dbReference type="Gene3D" id="1.10.10.10">
    <property type="entry name" value="Winged helix-like DNA-binding domain superfamily/Winged helix DNA-binding domain"/>
    <property type="match status" value="1"/>
</dbReference>
<dbReference type="PANTHER" id="PTHR48111">
    <property type="entry name" value="REGULATOR OF RPOS"/>
    <property type="match status" value="1"/>
</dbReference>
<dbReference type="InterPro" id="IPR001789">
    <property type="entry name" value="Sig_transdc_resp-reg_receiver"/>
</dbReference>
<dbReference type="Gene3D" id="6.10.250.690">
    <property type="match status" value="1"/>
</dbReference>
<dbReference type="Pfam" id="PF00486">
    <property type="entry name" value="Trans_reg_C"/>
    <property type="match status" value="1"/>
</dbReference>
<evidence type="ECO:0000256" key="2">
    <source>
        <dbReference type="ARBA" id="ARBA00023012"/>
    </source>
</evidence>
<comment type="caution">
    <text evidence="10">The sequence shown here is derived from an EMBL/GenBank/DDBJ whole genome shotgun (WGS) entry which is preliminary data.</text>
</comment>
<proteinExistence type="predicted"/>
<keyword evidence="3" id="KW-0805">Transcription regulation</keyword>
<keyword evidence="2" id="KW-0902">Two-component regulatory system</keyword>
<dbReference type="AlphaFoldDB" id="A0A2W5HAK4"/>
<dbReference type="PROSITE" id="PS51755">
    <property type="entry name" value="OMPR_PHOB"/>
    <property type="match status" value="1"/>
</dbReference>
<dbReference type="GO" id="GO:0006355">
    <property type="term" value="P:regulation of DNA-templated transcription"/>
    <property type="evidence" value="ECO:0007669"/>
    <property type="project" value="InterPro"/>
</dbReference>
<dbReference type="InterPro" id="IPR001867">
    <property type="entry name" value="OmpR/PhoB-type_DNA-bd"/>
</dbReference>
<dbReference type="SUPFAM" id="SSF52172">
    <property type="entry name" value="CheY-like"/>
    <property type="match status" value="1"/>
</dbReference>
<dbReference type="InterPro" id="IPR011006">
    <property type="entry name" value="CheY-like_superfamily"/>
</dbReference>